<dbReference type="OrthoDB" id="541719at2759"/>
<dbReference type="SUPFAM" id="SSF48452">
    <property type="entry name" value="TPR-like"/>
    <property type="match status" value="2"/>
</dbReference>
<dbReference type="GO" id="GO:0006417">
    <property type="term" value="P:regulation of translation"/>
    <property type="evidence" value="ECO:0007669"/>
    <property type="project" value="TreeGrafter"/>
</dbReference>
<evidence type="ECO:0000313" key="2">
    <source>
        <dbReference type="EMBL" id="KIY94677.1"/>
    </source>
</evidence>
<dbReference type="GO" id="GO:0003727">
    <property type="term" value="F:single-stranded RNA binding"/>
    <property type="evidence" value="ECO:0007669"/>
    <property type="project" value="TreeGrafter"/>
</dbReference>
<dbReference type="RefSeq" id="XP_013893697.1">
    <property type="nucleotide sequence ID" value="XM_014038243.1"/>
</dbReference>
<dbReference type="PANTHER" id="PTHR44917">
    <property type="entry name" value="PROTEIN HIGH CHLOROPHYLL FLUORESCENT 107"/>
    <property type="match status" value="1"/>
</dbReference>
<accession>A0A0D2J458</accession>
<sequence>MLGAAAGIPQQQQQQQQQSSPAPSPPPPAPRPTYVSESGNWDEDEGEEADADDPAAAGRSPYGARVAAAYSLARSSPAAAERQLAALLAEAPATSAAWFVWAQVAAGSRRPAMARDLFRAAAAAAKAELSAAEAARAPLALSQPMSARLAKVLRVWARMEWDVSLNGAARRLWRAAANEAFRYPRRLAAGVGGVVLHAWAAAEYERDNLRNARIVIGEALRKCSNDTAVNVLGGSIVARGGDVEGARALFLRAYQLDRRERREKQLYIAWPRLEAEAGNAERARVLYQRGLAAHPNSAKLLNVYASFEAKQGNADLARQLHAHALTLDPRSATTMHNRVSWATLELDGGNVEAARQLLREGLDLHPRFGAALVLMARLERQAGDYDLAEAYVRRAYKAGHAFDPAAMGELAAIYEARGEAALAANLRRHLANKIAMRDAKRSGSAWASEAWVRYAEATRSAEQRQVVAAARRRKKELGLIRPRDSSLGGAFGDDWGQAHDAYQPA</sequence>
<dbReference type="AlphaFoldDB" id="A0A0D2J458"/>
<dbReference type="PANTHER" id="PTHR44917:SF1">
    <property type="entry name" value="PROTEIN HIGH CHLOROPHYLL FLUORESCENT 107"/>
    <property type="match status" value="1"/>
</dbReference>
<dbReference type="InterPro" id="IPR044624">
    <property type="entry name" value="Mbb1-like"/>
</dbReference>
<dbReference type="KEGG" id="mng:MNEG_13284"/>
<dbReference type="GO" id="GO:0006397">
    <property type="term" value="P:mRNA processing"/>
    <property type="evidence" value="ECO:0007669"/>
    <property type="project" value="InterPro"/>
</dbReference>
<dbReference type="InterPro" id="IPR011990">
    <property type="entry name" value="TPR-like_helical_dom_sf"/>
</dbReference>
<dbReference type="GO" id="GO:0003729">
    <property type="term" value="F:mRNA binding"/>
    <property type="evidence" value="ECO:0007669"/>
    <property type="project" value="InterPro"/>
</dbReference>
<evidence type="ECO:0000313" key="3">
    <source>
        <dbReference type="Proteomes" id="UP000054498"/>
    </source>
</evidence>
<dbReference type="GeneID" id="25730731"/>
<dbReference type="Proteomes" id="UP000054498">
    <property type="component" value="Unassembled WGS sequence"/>
</dbReference>
<reference evidence="2 3" key="1">
    <citation type="journal article" date="2013" name="BMC Genomics">
        <title>Reconstruction of the lipid metabolism for the microalga Monoraphidium neglectum from its genome sequence reveals characteristics suitable for biofuel production.</title>
        <authorList>
            <person name="Bogen C."/>
            <person name="Al-Dilaimi A."/>
            <person name="Albersmeier A."/>
            <person name="Wichmann J."/>
            <person name="Grundmann M."/>
            <person name="Rupp O."/>
            <person name="Lauersen K.J."/>
            <person name="Blifernez-Klassen O."/>
            <person name="Kalinowski J."/>
            <person name="Goesmann A."/>
            <person name="Mussgnug J.H."/>
            <person name="Kruse O."/>
        </authorList>
    </citation>
    <scope>NUCLEOTIDE SEQUENCE [LARGE SCALE GENOMIC DNA]</scope>
    <source>
        <strain evidence="2 3">SAG 48.87</strain>
    </source>
</reference>
<dbReference type="SMART" id="SM00386">
    <property type="entry name" value="HAT"/>
    <property type="match status" value="3"/>
</dbReference>
<dbReference type="InterPro" id="IPR003107">
    <property type="entry name" value="HAT"/>
</dbReference>
<dbReference type="STRING" id="145388.A0A0D2J458"/>
<evidence type="ECO:0000256" key="1">
    <source>
        <dbReference type="SAM" id="MobiDB-lite"/>
    </source>
</evidence>
<organism evidence="2 3">
    <name type="scientific">Monoraphidium neglectum</name>
    <dbReference type="NCBI Taxonomy" id="145388"/>
    <lineage>
        <taxon>Eukaryota</taxon>
        <taxon>Viridiplantae</taxon>
        <taxon>Chlorophyta</taxon>
        <taxon>core chlorophytes</taxon>
        <taxon>Chlorophyceae</taxon>
        <taxon>CS clade</taxon>
        <taxon>Sphaeropleales</taxon>
        <taxon>Selenastraceae</taxon>
        <taxon>Monoraphidium</taxon>
    </lineage>
</organism>
<feature type="compositionally biased region" description="Low complexity" evidence="1">
    <location>
        <begin position="9"/>
        <end position="21"/>
    </location>
</feature>
<name>A0A0D2J458_9CHLO</name>
<feature type="compositionally biased region" description="Acidic residues" evidence="1">
    <location>
        <begin position="40"/>
        <end position="53"/>
    </location>
</feature>
<dbReference type="EMBL" id="KK103952">
    <property type="protein sequence ID" value="KIY94677.1"/>
    <property type="molecule type" value="Genomic_DNA"/>
</dbReference>
<feature type="region of interest" description="Disordered" evidence="1">
    <location>
        <begin position="1"/>
        <end position="59"/>
    </location>
</feature>
<protein>
    <submittedName>
        <fullName evidence="2">PsbD mRNA maturation factor Nac2</fullName>
    </submittedName>
</protein>
<dbReference type="Gene3D" id="1.25.40.10">
    <property type="entry name" value="Tetratricopeptide repeat domain"/>
    <property type="match status" value="2"/>
</dbReference>
<gene>
    <name evidence="2" type="ORF">MNEG_13284</name>
</gene>
<proteinExistence type="predicted"/>
<feature type="compositionally biased region" description="Pro residues" evidence="1">
    <location>
        <begin position="22"/>
        <end position="31"/>
    </location>
</feature>
<keyword evidence="3" id="KW-1185">Reference proteome</keyword>